<evidence type="ECO:0000259" key="5">
    <source>
        <dbReference type="SMART" id="SM00560"/>
    </source>
</evidence>
<keyword evidence="4" id="KW-1133">Transmembrane helix</keyword>
<evidence type="ECO:0000256" key="3">
    <source>
        <dbReference type="SAM" id="MobiDB-lite"/>
    </source>
</evidence>
<dbReference type="PANTHER" id="PTHR46943:SF1">
    <property type="entry name" value="PENTRAXIN-RELATED PROTEIN PTX3"/>
    <property type="match status" value="1"/>
</dbReference>
<keyword evidence="2" id="KW-1015">Disulfide bond</keyword>
<evidence type="ECO:0000313" key="6">
    <source>
        <dbReference type="EMBL" id="MCP2309839.1"/>
    </source>
</evidence>
<accession>A0ABT1IY15</accession>
<gene>
    <name evidence="6" type="ORF">FHR36_002972</name>
</gene>
<keyword evidence="1" id="KW-0732">Signal</keyword>
<evidence type="ECO:0000256" key="4">
    <source>
        <dbReference type="SAM" id="Phobius"/>
    </source>
</evidence>
<dbReference type="PANTHER" id="PTHR46943">
    <property type="entry name" value="PENTRAXIN-RELATED PROTEIN PTX3"/>
    <property type="match status" value="1"/>
</dbReference>
<protein>
    <recommendedName>
        <fullName evidence="5">LamG-like jellyroll fold domain-containing protein</fullName>
    </recommendedName>
</protein>
<dbReference type="InterPro" id="IPR006558">
    <property type="entry name" value="LamG-like"/>
</dbReference>
<dbReference type="Proteomes" id="UP001206483">
    <property type="component" value="Unassembled WGS sequence"/>
</dbReference>
<dbReference type="InterPro" id="IPR013320">
    <property type="entry name" value="ConA-like_dom_sf"/>
</dbReference>
<feature type="domain" description="LamG-like jellyroll fold" evidence="5">
    <location>
        <begin position="171"/>
        <end position="316"/>
    </location>
</feature>
<comment type="caution">
    <text evidence="6">The sequence shown here is derived from an EMBL/GenBank/DDBJ whole genome shotgun (WGS) entry which is preliminary data.</text>
</comment>
<evidence type="ECO:0000256" key="1">
    <source>
        <dbReference type="ARBA" id="ARBA00022729"/>
    </source>
</evidence>
<dbReference type="RefSeq" id="WP_253797244.1">
    <property type="nucleotide sequence ID" value="NZ_BAAAUB010000008.1"/>
</dbReference>
<dbReference type="Pfam" id="PF13385">
    <property type="entry name" value="Laminin_G_3"/>
    <property type="match status" value="1"/>
</dbReference>
<keyword evidence="7" id="KW-1185">Reference proteome</keyword>
<dbReference type="SMART" id="SM00560">
    <property type="entry name" value="LamGL"/>
    <property type="match status" value="1"/>
</dbReference>
<evidence type="ECO:0000256" key="2">
    <source>
        <dbReference type="ARBA" id="ARBA00023157"/>
    </source>
</evidence>
<name>A0ABT1IY15_9ACTN</name>
<keyword evidence="4" id="KW-0812">Transmembrane</keyword>
<feature type="transmembrane region" description="Helical" evidence="4">
    <location>
        <begin position="72"/>
        <end position="96"/>
    </location>
</feature>
<feature type="region of interest" description="Disordered" evidence="3">
    <location>
        <begin position="1"/>
        <end position="38"/>
    </location>
</feature>
<reference evidence="6 7" key="1">
    <citation type="submission" date="2022-06" db="EMBL/GenBank/DDBJ databases">
        <title>Sequencing the genomes of 1000 actinobacteria strains.</title>
        <authorList>
            <person name="Klenk H.-P."/>
        </authorList>
    </citation>
    <scope>NUCLEOTIDE SEQUENCE [LARGE SCALE GENOMIC DNA]</scope>
    <source>
        <strain evidence="6 7">DSM 41656</strain>
    </source>
</reference>
<sequence length="339" mass="35114">MGTAPEPGGQDSQTPGQQPPVNPAYGFPPASGYGYPPQMQGGYGYPPLASPAEPDWYALAEHNERANKRKRLVRVAIGAVSTLVVAGIVAAAVVLYKPGGDSPTDKASTSADQAANCVAPTAAPSKASNDLRLGSSTQVGTVEGHSGLALTLKGTTDGYAEVNSVVVNTCASFTISTVVRNTAPQEPRAAVSQGSDGFFSFYLGRGAKNQWVFKVQTAAESGKAIEALSAPTDPAATGGVDPASQWTTLTGVYDVKEKAISLYVDGVLAKTTPVTGILSTNGPIEIGRARFKSHWVDAWGGSIADVQVWDQALAPESVAQLAKTRSAGDTAARATWFRF</sequence>
<dbReference type="InterPro" id="IPR042837">
    <property type="entry name" value="PTX3"/>
</dbReference>
<dbReference type="EMBL" id="JAMZDX010000003">
    <property type="protein sequence ID" value="MCP2309839.1"/>
    <property type="molecule type" value="Genomic_DNA"/>
</dbReference>
<proteinExistence type="predicted"/>
<dbReference type="Gene3D" id="2.60.120.200">
    <property type="match status" value="1"/>
</dbReference>
<evidence type="ECO:0000313" key="7">
    <source>
        <dbReference type="Proteomes" id="UP001206483"/>
    </source>
</evidence>
<keyword evidence="4" id="KW-0472">Membrane</keyword>
<organism evidence="6 7">
    <name type="scientific">Kitasatospora paracochleata</name>
    <dbReference type="NCBI Taxonomy" id="58354"/>
    <lineage>
        <taxon>Bacteria</taxon>
        <taxon>Bacillati</taxon>
        <taxon>Actinomycetota</taxon>
        <taxon>Actinomycetes</taxon>
        <taxon>Kitasatosporales</taxon>
        <taxon>Streptomycetaceae</taxon>
        <taxon>Kitasatospora</taxon>
    </lineage>
</organism>
<dbReference type="SUPFAM" id="SSF49899">
    <property type="entry name" value="Concanavalin A-like lectins/glucanases"/>
    <property type="match status" value="1"/>
</dbReference>